<dbReference type="Pfam" id="PF15247">
    <property type="entry name" value="SLBP_RNA_bind"/>
    <property type="match status" value="1"/>
</dbReference>
<dbReference type="InterPro" id="IPR038294">
    <property type="entry name" value="SLBP_RNA_bind_sf"/>
</dbReference>
<sequence>MSTVVAQPGTRPRWADVFDSSQEDSQREVLPGPPVHQDSYQDSQASQVASQGFIEQMRQTELSPEKLRKEMPTVSEGKALVRRSHVTEEAVDEAMSSWGSSGRRQKRQWATEAESSKRQKADQPMDTERRFPRRPRRQEEEGSEATEDTERRLQKRRQVIAAHKDRDDYQAFNERNPRHLRDDTAPMTPDPTQHPSKRQWETVVQRWREGLRVWYAAQG</sequence>
<evidence type="ECO:0000313" key="4">
    <source>
        <dbReference type="Proteomes" id="UP001178507"/>
    </source>
</evidence>
<protein>
    <recommendedName>
        <fullName evidence="2">Histone RNA hairpin-binding protein RNA-binding domain-containing protein</fullName>
    </recommendedName>
</protein>
<gene>
    <name evidence="3" type="ORF">EVOR1521_LOCUS32055</name>
</gene>
<feature type="domain" description="Histone RNA hairpin-binding protein RNA-binding" evidence="2">
    <location>
        <begin position="149"/>
        <end position="214"/>
    </location>
</feature>
<accession>A0AA36NND2</accession>
<feature type="compositionally biased region" description="Polar residues" evidence="1">
    <location>
        <begin position="38"/>
        <end position="50"/>
    </location>
</feature>
<organism evidence="3 4">
    <name type="scientific">Effrenium voratum</name>
    <dbReference type="NCBI Taxonomy" id="2562239"/>
    <lineage>
        <taxon>Eukaryota</taxon>
        <taxon>Sar</taxon>
        <taxon>Alveolata</taxon>
        <taxon>Dinophyceae</taxon>
        <taxon>Suessiales</taxon>
        <taxon>Symbiodiniaceae</taxon>
        <taxon>Effrenium</taxon>
    </lineage>
</organism>
<reference evidence="3" key="1">
    <citation type="submission" date="2023-08" db="EMBL/GenBank/DDBJ databases">
        <authorList>
            <person name="Chen Y."/>
            <person name="Shah S."/>
            <person name="Dougan E. K."/>
            <person name="Thang M."/>
            <person name="Chan C."/>
        </authorList>
    </citation>
    <scope>NUCLEOTIDE SEQUENCE</scope>
</reference>
<name>A0AA36NND2_9DINO</name>
<comment type="caution">
    <text evidence="3">The sequence shown here is derived from an EMBL/GenBank/DDBJ whole genome shotgun (WGS) entry which is preliminary data.</text>
</comment>
<feature type="compositionally biased region" description="Basic and acidic residues" evidence="1">
    <location>
        <begin position="114"/>
        <end position="130"/>
    </location>
</feature>
<feature type="compositionally biased region" description="Basic and acidic residues" evidence="1">
    <location>
        <begin position="162"/>
        <end position="184"/>
    </location>
</feature>
<dbReference type="InterPro" id="IPR029344">
    <property type="entry name" value="SLBP_RNA_bind"/>
</dbReference>
<evidence type="ECO:0000256" key="1">
    <source>
        <dbReference type="SAM" id="MobiDB-lite"/>
    </source>
</evidence>
<evidence type="ECO:0000313" key="3">
    <source>
        <dbReference type="EMBL" id="CAJ1411503.1"/>
    </source>
</evidence>
<dbReference type="Proteomes" id="UP001178507">
    <property type="component" value="Unassembled WGS sequence"/>
</dbReference>
<keyword evidence="4" id="KW-1185">Reference proteome</keyword>
<proteinExistence type="predicted"/>
<feature type="region of interest" description="Disordered" evidence="1">
    <location>
        <begin position="1"/>
        <end position="200"/>
    </location>
</feature>
<dbReference type="EMBL" id="CAUJNA010003879">
    <property type="protein sequence ID" value="CAJ1411503.1"/>
    <property type="molecule type" value="Genomic_DNA"/>
</dbReference>
<dbReference type="Gene3D" id="1.10.8.1120">
    <property type="entry name" value="Histone RNA hairpin-binding protein RNA-binding domain"/>
    <property type="match status" value="1"/>
</dbReference>
<dbReference type="GO" id="GO:0003723">
    <property type="term" value="F:RNA binding"/>
    <property type="evidence" value="ECO:0007669"/>
    <property type="project" value="InterPro"/>
</dbReference>
<dbReference type="AlphaFoldDB" id="A0AA36NND2"/>
<evidence type="ECO:0000259" key="2">
    <source>
        <dbReference type="Pfam" id="PF15247"/>
    </source>
</evidence>